<dbReference type="GeneID" id="8099181"/>
<keyword evidence="1" id="KW-0677">Repeat</keyword>
<dbReference type="Proteomes" id="UP000001745">
    <property type="component" value="Unassembled WGS sequence"/>
</dbReference>
<keyword evidence="2" id="KW-0040">ANK repeat</keyword>
<dbReference type="InParanoid" id="B8MGG3"/>
<dbReference type="Gene3D" id="3.40.50.300">
    <property type="entry name" value="P-loop containing nucleotide triphosphate hydrolases"/>
    <property type="match status" value="1"/>
</dbReference>
<feature type="repeat" description="ANK" evidence="2">
    <location>
        <begin position="652"/>
        <end position="684"/>
    </location>
</feature>
<feature type="repeat" description="ANK" evidence="2">
    <location>
        <begin position="855"/>
        <end position="888"/>
    </location>
</feature>
<protein>
    <submittedName>
        <fullName evidence="6">Skeletrophin, putative</fullName>
    </submittedName>
</protein>
<dbReference type="VEuPathDB" id="FungiDB:TSTA_013820"/>
<dbReference type="PANTHER" id="PTHR10039:SF17">
    <property type="entry name" value="FUNGAL STAND N-TERMINAL GOODBYE DOMAIN-CONTAINING PROTEIN-RELATED"/>
    <property type="match status" value="1"/>
</dbReference>
<dbReference type="InterPro" id="IPR056884">
    <property type="entry name" value="NPHP3-like_N"/>
</dbReference>
<dbReference type="STRING" id="441959.B8MGG3"/>
<dbReference type="Pfam" id="PF24883">
    <property type="entry name" value="NPHP3_N"/>
    <property type="match status" value="1"/>
</dbReference>
<feature type="repeat" description="ANK" evidence="2">
    <location>
        <begin position="689"/>
        <end position="724"/>
    </location>
</feature>
<feature type="repeat" description="ANK" evidence="2">
    <location>
        <begin position="820"/>
        <end position="854"/>
    </location>
</feature>
<feature type="region of interest" description="Disordered" evidence="3">
    <location>
        <begin position="966"/>
        <end position="1007"/>
    </location>
</feature>
<evidence type="ECO:0000313" key="6">
    <source>
        <dbReference type="EMBL" id="EED16282.1"/>
    </source>
</evidence>
<feature type="compositionally biased region" description="Basic and acidic residues" evidence="3">
    <location>
        <begin position="1"/>
        <end position="10"/>
    </location>
</feature>
<dbReference type="InterPro" id="IPR002110">
    <property type="entry name" value="Ankyrin_rpt"/>
</dbReference>
<dbReference type="eggNOG" id="KOG4177">
    <property type="taxonomic scope" value="Eukaryota"/>
</dbReference>
<name>B8MGG3_TALSN</name>
<dbReference type="PROSITE" id="PS50297">
    <property type="entry name" value="ANK_REP_REGION"/>
    <property type="match status" value="5"/>
</dbReference>
<dbReference type="InterPro" id="IPR031469">
    <property type="entry name" value="SesB_dom"/>
</dbReference>
<dbReference type="RefSeq" id="XP_002483516.1">
    <property type="nucleotide sequence ID" value="XM_002483471.1"/>
</dbReference>
<dbReference type="Pfam" id="PF17046">
    <property type="entry name" value="Ses_B"/>
    <property type="match status" value="1"/>
</dbReference>
<feature type="repeat" description="ANK" evidence="2">
    <location>
        <begin position="759"/>
        <end position="792"/>
    </location>
</feature>
<organism evidence="6 7">
    <name type="scientific">Talaromyces stipitatus (strain ATCC 10500 / CBS 375.48 / QM 6759 / NRRL 1006)</name>
    <name type="common">Penicillium stipitatum</name>
    <dbReference type="NCBI Taxonomy" id="441959"/>
    <lineage>
        <taxon>Eukaryota</taxon>
        <taxon>Fungi</taxon>
        <taxon>Dikarya</taxon>
        <taxon>Ascomycota</taxon>
        <taxon>Pezizomycotina</taxon>
        <taxon>Eurotiomycetes</taxon>
        <taxon>Eurotiomycetidae</taxon>
        <taxon>Eurotiales</taxon>
        <taxon>Trichocomaceae</taxon>
        <taxon>Talaromyces</taxon>
        <taxon>Talaromyces sect. Talaromyces</taxon>
    </lineage>
</organism>
<dbReference type="SUPFAM" id="SSF52540">
    <property type="entry name" value="P-loop containing nucleoside triphosphate hydrolases"/>
    <property type="match status" value="1"/>
</dbReference>
<proteinExistence type="predicted"/>
<dbReference type="SMART" id="SM00248">
    <property type="entry name" value="ANK"/>
    <property type="match status" value="7"/>
</dbReference>
<evidence type="ECO:0000256" key="2">
    <source>
        <dbReference type="PROSITE-ProRule" id="PRU00023"/>
    </source>
</evidence>
<keyword evidence="7" id="KW-1185">Reference proteome</keyword>
<reference evidence="7" key="1">
    <citation type="journal article" date="2015" name="Genome Announc.">
        <title>Genome sequence of the AIDS-associated pathogen Penicillium marneffei (ATCC18224) and its near taxonomic relative Talaromyces stipitatus (ATCC10500).</title>
        <authorList>
            <person name="Nierman W.C."/>
            <person name="Fedorova-Abrams N.D."/>
            <person name="Andrianopoulos A."/>
        </authorList>
    </citation>
    <scope>NUCLEOTIDE SEQUENCE [LARGE SCALE GENOMIC DNA]</scope>
    <source>
        <strain evidence="7">ATCC 10500 / CBS 375.48 / QM 6759 / NRRL 1006</strain>
    </source>
</reference>
<accession>B8MGG3</accession>
<dbReference type="AlphaFoldDB" id="B8MGG3"/>
<sequence length="1007" mass="111298">MRRLGSKVDKPAPAPSADFSQSENKGLQMGQNYGNLEASFYSDSILGVNIAAGASVYMGEKKTVEDKLLDVLIAGDGKDRCDIGRPEPGTCGWVFEHEAFRGWVSSGTATHPPLYIQGTAGSGKSVLLKFLAKELEKRMRVRTPSTSSPVEEALPLELGVPGKTIAAICFCDDKNEMRRKPIWILRTLLYKTVQQNRDLAKYALKHLQSAEDLDSPGADPDEFHSVDVLQKILQDIVSDSELEVLYFIIDGLDQCGPHLPAVVRLISDISTSVNKEAASRGAKFRLRCIISDRGSKIVRDKLLPQHIIDMPKDNRHDIDKVTEKKIKDIQDYREFSDDVLKSTIDLLKESCKGMFKWLSLVLEDLSTWDGAWTEIKVKERLHNIPSDVATYYKTMLERQQRDSVSTLRTLLTWMYFACRPLTLQELNAALTLQEKTYTCGVSTDEEIDALQRRIENSWGALFLVHDGTVHLSHQSVKDFLSDVFSDEGAKEYEGYGMSRSDAHRQMAATCLRYLQISDVYKREVPKPPVNNNGMIDETQLITVKEKYLEGFPFLQYTVEFLGHHLRESRIQEETDVPGMKEFFSADSAALLSWVRSYDLLKRWASGKYSGFSSSTSLLFVAARLNLPWLANRATTWRSIGSLPVDVRTPDMSGWSAIHLAADSGAAEMVAWLLENNAYVDAETMGYSHPGRTALHFAASKRSDAGPQMVQKLLEGGAKATAQTRQGGNTPLHYAVDGRSVATVQALLASGADANATNGSGITPLHKAVAIPGLEELVEAMLKGGADPNKKTSIGTVSAARALVSLKVSRNMWQNRYDANVSQSALHIAAKAKDAERTVEVLLQRGGADPNCRDGAGRTALHVAVVRPDAEAITKLLIDSRIDVNAQDMDGKTPLLVFLTAAALEAKTQPPLPLEIDDQAYRERVLDILLSAGADPSIEAKDKSSSISYAKEAQLQWAIDKLEQRLRETGNHTNIPKQEPEPVNGEKGVKKGFLDAQASRWIPKRSWS</sequence>
<dbReference type="PROSITE" id="PS50088">
    <property type="entry name" value="ANK_REPEAT"/>
    <property type="match status" value="6"/>
</dbReference>
<feature type="domain" description="Nephrocystin 3-like N-terminal" evidence="5">
    <location>
        <begin position="89"/>
        <end position="271"/>
    </location>
</feature>
<dbReference type="InterPro" id="IPR027417">
    <property type="entry name" value="P-loop_NTPase"/>
</dbReference>
<dbReference type="Pfam" id="PF12796">
    <property type="entry name" value="Ank_2"/>
    <property type="match status" value="2"/>
</dbReference>
<dbReference type="SUPFAM" id="SSF48403">
    <property type="entry name" value="Ankyrin repeat"/>
    <property type="match status" value="1"/>
</dbReference>
<dbReference type="OMA" id="WAKFETE"/>
<dbReference type="EMBL" id="EQ962656">
    <property type="protein sequence ID" value="EED16282.1"/>
    <property type="molecule type" value="Genomic_DNA"/>
</dbReference>
<feature type="repeat" description="ANK" evidence="2">
    <location>
        <begin position="726"/>
        <end position="758"/>
    </location>
</feature>
<evidence type="ECO:0000256" key="1">
    <source>
        <dbReference type="ARBA" id="ARBA00022737"/>
    </source>
</evidence>
<evidence type="ECO:0000256" key="3">
    <source>
        <dbReference type="SAM" id="MobiDB-lite"/>
    </source>
</evidence>
<evidence type="ECO:0000259" key="5">
    <source>
        <dbReference type="Pfam" id="PF24883"/>
    </source>
</evidence>
<evidence type="ECO:0000259" key="4">
    <source>
        <dbReference type="Pfam" id="PF17046"/>
    </source>
</evidence>
<dbReference type="Pfam" id="PF00023">
    <property type="entry name" value="Ank"/>
    <property type="match status" value="1"/>
</dbReference>
<dbReference type="InterPro" id="IPR036770">
    <property type="entry name" value="Ankyrin_rpt-contain_sf"/>
</dbReference>
<feature type="region of interest" description="Disordered" evidence="3">
    <location>
        <begin position="1"/>
        <end position="25"/>
    </location>
</feature>
<dbReference type="OrthoDB" id="366390at2759"/>
<gene>
    <name evidence="6" type="ORF">TSTA_013820</name>
</gene>
<dbReference type="PhylomeDB" id="B8MGG3"/>
<dbReference type="Gene3D" id="1.25.40.20">
    <property type="entry name" value="Ankyrin repeat-containing domain"/>
    <property type="match status" value="2"/>
</dbReference>
<feature type="domain" description="Fungal death-pathway protein SesB" evidence="4">
    <location>
        <begin position="11"/>
        <end position="37"/>
    </location>
</feature>
<dbReference type="HOGENOM" id="CLU_300147_0_0_1"/>
<evidence type="ECO:0000313" key="7">
    <source>
        <dbReference type="Proteomes" id="UP000001745"/>
    </source>
</evidence>
<dbReference type="PANTHER" id="PTHR10039">
    <property type="entry name" value="AMELOGENIN"/>
    <property type="match status" value="1"/>
</dbReference>